<sequence length="529" mass="59036">MHPTLVQSRYLQHPPMRAHVTNASFKSARQRAIELWMQRLNEKMRGAHTQAFVTDDLLAALDGVSEKERTNAYMSNTNSSSNTEHVTPYQNTTATTPAFHTRQPGSPAYVHGFDALQHLWAQKNHAGQQHASTDGGAIRRSTTASYAAAVPQPSTLSASVTPFRHLGASPTDPQATTTSPQWQSALTVDEAPSVFAKQPRTRKRRESVFRFGLMHDPRVNKQNRRREFSTQATQSAQSTRNTTSPGFSALDAQPASFRRVPVQSTPGKAGLEVGETTHKPRRSNRLAGKPARNVGFYATDAATAVVDDPATRSGTPQKHAWPVPKPTAAYLNQANKPYHRMAESRRLLVVLDLNGVLVHRKKGTRGYKERPGLRPFLDYIFSQHHVMVWSSGMPENVLAICKHLFSPEHFNKLIDIWGRDTLGLPPALYAQKVQVYKQLSWVWGSELVQASASKLNHRWDQTNTVLIDDSALKAVTEPFNLIQVDDFKATPEQMEEGVDVLGQVAVYLEKAKWMNDVSAFMRAHKFIVN</sequence>
<keyword evidence="2" id="KW-1185">Reference proteome</keyword>
<organism evidence="1 2">
    <name type="scientific">Zalaria obscura</name>
    <dbReference type="NCBI Taxonomy" id="2024903"/>
    <lineage>
        <taxon>Eukaryota</taxon>
        <taxon>Fungi</taxon>
        <taxon>Dikarya</taxon>
        <taxon>Ascomycota</taxon>
        <taxon>Pezizomycotina</taxon>
        <taxon>Dothideomycetes</taxon>
        <taxon>Dothideomycetidae</taxon>
        <taxon>Dothideales</taxon>
        <taxon>Zalariaceae</taxon>
        <taxon>Zalaria</taxon>
    </lineage>
</organism>
<name>A0ACC3S7W0_9PEZI</name>
<dbReference type="Proteomes" id="UP001320706">
    <property type="component" value="Unassembled WGS sequence"/>
</dbReference>
<dbReference type="EMBL" id="JAMKPW020000038">
    <property type="protein sequence ID" value="KAK8200770.1"/>
    <property type="molecule type" value="Genomic_DNA"/>
</dbReference>
<gene>
    <name evidence="1" type="ORF">M8818_006086</name>
</gene>
<accession>A0ACC3S7W0</accession>
<reference evidence="1" key="1">
    <citation type="submission" date="2024-02" db="EMBL/GenBank/DDBJ databases">
        <title>Metagenome Assembled Genome of Zalaria obscura JY119.</title>
        <authorList>
            <person name="Vighnesh L."/>
            <person name="Jagadeeshwari U."/>
            <person name="Venkata Ramana C."/>
            <person name="Sasikala C."/>
        </authorList>
    </citation>
    <scope>NUCLEOTIDE SEQUENCE</scope>
    <source>
        <strain evidence="1">JY119</strain>
    </source>
</reference>
<evidence type="ECO:0000313" key="2">
    <source>
        <dbReference type="Proteomes" id="UP001320706"/>
    </source>
</evidence>
<comment type="caution">
    <text evidence="1">The sequence shown here is derived from an EMBL/GenBank/DDBJ whole genome shotgun (WGS) entry which is preliminary data.</text>
</comment>
<protein>
    <submittedName>
        <fullName evidence="1">Uncharacterized protein</fullName>
    </submittedName>
</protein>
<proteinExistence type="predicted"/>
<evidence type="ECO:0000313" key="1">
    <source>
        <dbReference type="EMBL" id="KAK8200770.1"/>
    </source>
</evidence>